<feature type="transmembrane region" description="Helical" evidence="1">
    <location>
        <begin position="12"/>
        <end position="38"/>
    </location>
</feature>
<sequence length="92" mass="10656">MAEKSTGFVLWTIYLVLCGFGYAGYVFYLAATGAYEIVELEKIEMTRQLDKVYRLDHAVTKTQKVILSAFDMDWNYVKYRAENISRILKGVQ</sequence>
<dbReference type="GeneID" id="69514508"/>
<dbReference type="AlphaFoldDB" id="A0A8I0ABE2"/>
<name>A0A8I0ABE2_9FIRM</name>
<dbReference type="RefSeq" id="WP_117854243.1">
    <property type="nucleotide sequence ID" value="NZ_JACOOT010000024.1"/>
</dbReference>
<proteinExistence type="predicted"/>
<gene>
    <name evidence="2" type="ORF">H8S54_10575</name>
</gene>
<keyword evidence="1" id="KW-1133">Transmembrane helix</keyword>
<evidence type="ECO:0000313" key="3">
    <source>
        <dbReference type="Proteomes" id="UP000652847"/>
    </source>
</evidence>
<evidence type="ECO:0000256" key="1">
    <source>
        <dbReference type="SAM" id="Phobius"/>
    </source>
</evidence>
<organism evidence="2 3">
    <name type="scientific">Blautia segnis</name>
    <dbReference type="NCBI Taxonomy" id="2763030"/>
    <lineage>
        <taxon>Bacteria</taxon>
        <taxon>Bacillati</taxon>
        <taxon>Bacillota</taxon>
        <taxon>Clostridia</taxon>
        <taxon>Lachnospirales</taxon>
        <taxon>Lachnospiraceae</taxon>
        <taxon>Blautia</taxon>
    </lineage>
</organism>
<dbReference type="Proteomes" id="UP000652847">
    <property type="component" value="Unassembled WGS sequence"/>
</dbReference>
<keyword evidence="1" id="KW-0472">Membrane</keyword>
<keyword evidence="3" id="KW-1185">Reference proteome</keyword>
<comment type="caution">
    <text evidence="2">The sequence shown here is derived from an EMBL/GenBank/DDBJ whole genome shotgun (WGS) entry which is preliminary data.</text>
</comment>
<evidence type="ECO:0000313" key="2">
    <source>
        <dbReference type="EMBL" id="MBC5651550.1"/>
    </source>
</evidence>
<accession>A0A8I0ABE2</accession>
<protein>
    <submittedName>
        <fullName evidence="2">Uncharacterized protein</fullName>
    </submittedName>
</protein>
<reference evidence="2 3" key="1">
    <citation type="submission" date="2020-08" db="EMBL/GenBank/DDBJ databases">
        <title>Genome public.</title>
        <authorList>
            <person name="Liu C."/>
            <person name="Sun Q."/>
        </authorList>
    </citation>
    <scope>NUCLEOTIDE SEQUENCE [LARGE SCALE GENOMIC DNA]</scope>
    <source>
        <strain evidence="2 3">BX17</strain>
    </source>
</reference>
<keyword evidence="1" id="KW-0812">Transmembrane</keyword>
<dbReference type="EMBL" id="JACOOT010000024">
    <property type="protein sequence ID" value="MBC5651550.1"/>
    <property type="molecule type" value="Genomic_DNA"/>
</dbReference>